<proteinExistence type="predicted"/>
<keyword evidence="5" id="KW-1185">Reference proteome</keyword>
<reference evidence="3 5" key="2">
    <citation type="submission" date="2020-02" db="EMBL/GenBank/DDBJ databases">
        <title>Genome sequence of Parvularcula flava strain NH6-79.</title>
        <authorList>
            <person name="Abdul Karim M.H."/>
            <person name="Lam M.Q."/>
            <person name="Chen S.J."/>
            <person name="Yahya A."/>
            <person name="Shahir S."/>
            <person name="Shamsir M.S."/>
            <person name="Chong C.S."/>
        </authorList>
    </citation>
    <scope>NUCLEOTIDE SEQUENCE [LARGE SCALE GENOMIC DNA]</scope>
    <source>
        <strain evidence="3 5">NH6-79</strain>
    </source>
</reference>
<name>A0A8J3A4H8_9PROT</name>
<dbReference type="RefSeq" id="WP_155142403.1">
    <property type="nucleotide sequence ID" value="NZ_BMGZ01000005.1"/>
</dbReference>
<feature type="compositionally biased region" description="Basic and acidic residues" evidence="1">
    <location>
        <begin position="45"/>
        <end position="58"/>
    </location>
</feature>
<feature type="region of interest" description="Disordered" evidence="1">
    <location>
        <begin position="260"/>
        <end position="279"/>
    </location>
</feature>
<dbReference type="AlphaFoldDB" id="A0A8J3A4H8"/>
<dbReference type="EMBL" id="VCJR02000005">
    <property type="protein sequence ID" value="NHK29397.1"/>
    <property type="molecule type" value="Genomic_DNA"/>
</dbReference>
<feature type="compositionally biased region" description="Basic and acidic residues" evidence="1">
    <location>
        <begin position="81"/>
        <end position="94"/>
    </location>
</feature>
<evidence type="ECO:0000313" key="5">
    <source>
        <dbReference type="Proteomes" id="UP000818603"/>
    </source>
</evidence>
<evidence type="ECO:0000313" key="2">
    <source>
        <dbReference type="EMBL" id="GGI02073.1"/>
    </source>
</evidence>
<reference evidence="2" key="1">
    <citation type="journal article" date="2014" name="Int. J. Syst. Evol. Microbiol.">
        <title>Complete genome sequence of Corynebacterium casei LMG S-19264T (=DSM 44701T), isolated from a smear-ripened cheese.</title>
        <authorList>
            <consortium name="US DOE Joint Genome Institute (JGI-PGF)"/>
            <person name="Walter F."/>
            <person name="Albersmeier A."/>
            <person name="Kalinowski J."/>
            <person name="Ruckert C."/>
        </authorList>
    </citation>
    <scope>NUCLEOTIDE SEQUENCE</scope>
    <source>
        <strain evidence="2">CGMCC 1.14984</strain>
    </source>
</reference>
<evidence type="ECO:0000313" key="4">
    <source>
        <dbReference type="Proteomes" id="UP000621856"/>
    </source>
</evidence>
<protein>
    <submittedName>
        <fullName evidence="2">Uncharacterized protein</fullName>
    </submittedName>
</protein>
<gene>
    <name evidence="3" type="ORF">FF098_015890</name>
    <name evidence="2" type="ORF">GCM10011355_34220</name>
</gene>
<dbReference type="Proteomes" id="UP000818603">
    <property type="component" value="Unassembled WGS sequence"/>
</dbReference>
<comment type="caution">
    <text evidence="2">The sequence shown here is derived from an EMBL/GenBank/DDBJ whole genome shotgun (WGS) entry which is preliminary data.</text>
</comment>
<dbReference type="Proteomes" id="UP000621856">
    <property type="component" value="Unassembled WGS sequence"/>
</dbReference>
<feature type="region of interest" description="Disordered" evidence="1">
    <location>
        <begin position="19"/>
        <end position="94"/>
    </location>
</feature>
<evidence type="ECO:0000313" key="3">
    <source>
        <dbReference type="EMBL" id="NHK29397.1"/>
    </source>
</evidence>
<sequence length="279" mass="31366">MIKGHIAALQRDHAWDGFSKAERKAGQSEGIYDPFQTPEQTKQTESFESRQEREDVEYSRSMNSADADRGRQARGAGAARLAEEVASDRQKRDKEALDRAELLSRAQNLANYYGGIADGYEDKFEAMYGDAWRETIALKVLGEDEYPERQPGESLEDYRQRIEEALIDKMIDKETGQIKPEYADDPEKSEYAKWALSRFKQRDIESKAEIAADTSRPGAERDEALNDLRSATDPAALQVGDQQLGVRGYRDDVISEKIDAQRQNADAQSAVELGANAFS</sequence>
<dbReference type="EMBL" id="BMGZ01000005">
    <property type="protein sequence ID" value="GGI02073.1"/>
    <property type="molecule type" value="Genomic_DNA"/>
</dbReference>
<feature type="region of interest" description="Disordered" evidence="1">
    <location>
        <begin position="207"/>
        <end position="234"/>
    </location>
</feature>
<evidence type="ECO:0000256" key="1">
    <source>
        <dbReference type="SAM" id="MobiDB-lite"/>
    </source>
</evidence>
<organism evidence="2 4">
    <name type="scientific">Aquisalinus luteolus</name>
    <dbReference type="NCBI Taxonomy" id="1566827"/>
    <lineage>
        <taxon>Bacteria</taxon>
        <taxon>Pseudomonadati</taxon>
        <taxon>Pseudomonadota</taxon>
        <taxon>Alphaproteobacteria</taxon>
        <taxon>Parvularculales</taxon>
        <taxon>Parvularculaceae</taxon>
        <taxon>Aquisalinus</taxon>
    </lineage>
</organism>
<reference evidence="2" key="3">
    <citation type="submission" date="2020-09" db="EMBL/GenBank/DDBJ databases">
        <authorList>
            <person name="Sun Q."/>
            <person name="Zhou Y."/>
        </authorList>
    </citation>
    <scope>NUCLEOTIDE SEQUENCE</scope>
    <source>
        <strain evidence="2">CGMCC 1.14984</strain>
    </source>
</reference>
<accession>A0A8J3A4H8</accession>